<name>A0A9P4MZQ5_9PLEO</name>
<organism evidence="4 5">
    <name type="scientific">Lojkania enalia</name>
    <dbReference type="NCBI Taxonomy" id="147567"/>
    <lineage>
        <taxon>Eukaryota</taxon>
        <taxon>Fungi</taxon>
        <taxon>Dikarya</taxon>
        <taxon>Ascomycota</taxon>
        <taxon>Pezizomycotina</taxon>
        <taxon>Dothideomycetes</taxon>
        <taxon>Pleosporomycetidae</taxon>
        <taxon>Pleosporales</taxon>
        <taxon>Pleosporales incertae sedis</taxon>
        <taxon>Lojkania</taxon>
    </lineage>
</organism>
<keyword evidence="2" id="KW-0812">Transmembrane</keyword>
<evidence type="ECO:0000259" key="3">
    <source>
        <dbReference type="Pfam" id="PF24864"/>
    </source>
</evidence>
<feature type="transmembrane region" description="Helical" evidence="2">
    <location>
        <begin position="14"/>
        <end position="30"/>
    </location>
</feature>
<evidence type="ECO:0000256" key="1">
    <source>
        <dbReference type="SAM" id="MobiDB-lite"/>
    </source>
</evidence>
<evidence type="ECO:0000313" key="5">
    <source>
        <dbReference type="Proteomes" id="UP000800093"/>
    </source>
</evidence>
<keyword evidence="2" id="KW-0472">Membrane</keyword>
<protein>
    <recommendedName>
        <fullName evidence="3">DUF7730 domain-containing protein</fullName>
    </recommendedName>
</protein>
<dbReference type="OrthoDB" id="4757095at2759"/>
<keyword evidence="5" id="KW-1185">Reference proteome</keyword>
<keyword evidence="2" id="KW-1133">Transmembrane helix</keyword>
<dbReference type="EMBL" id="ML986699">
    <property type="protein sequence ID" value="KAF2259738.1"/>
    <property type="molecule type" value="Genomic_DNA"/>
</dbReference>
<sequence length="547" mass="63106">MHWWGKSLTLTKDFFWIVICSPLVAVYLVAKSCRKGIQWAMTKYDETFVQPPRKLLKEDEISNRRLERRARNAVKALPSVRPRALTLNSKGVMDMDNPGTISPPANKKNLRDTGHAKEPAVSPREETVQQITTDQVGACDFYSLPYEIRQIIWRYTLGGHHIHIVKRKGRLGNVYCAANDPMSPDHRDLCTQSRDNHGFYIPTSWPQDARPLSLITSCRQIYSETIDILYSLNMFSFSFEELGNLEIFLDNLLPHRRKQISAIHITISLIEHRIYPSRAFSRPWEKPHNATGVTWWKSCIALRSLPSLRSLTISPAFTFNNQSCQLEPEVRANLDSINKIPIQGRFSVTIPWPERAENRAWIASDNVLPQNPNFKIIRHIAPRNDVELLAFFLPFNVQCLHCRSYTIIRKTTKGLVESVVYRASADFLQRPPNCSVRVPDPVTSYYWTFHTYCGGWLEFQYDWEDKKWSVTQGAREISDEEAATHLTKCGDLYPEMESQHEKLNGLQVRLDPVMRAYCAQSGTTLDTPTKEMFYQNVGWTRKLDVAQ</sequence>
<evidence type="ECO:0000256" key="2">
    <source>
        <dbReference type="SAM" id="Phobius"/>
    </source>
</evidence>
<comment type="caution">
    <text evidence="4">The sequence shown here is derived from an EMBL/GenBank/DDBJ whole genome shotgun (WGS) entry which is preliminary data.</text>
</comment>
<reference evidence="5" key="1">
    <citation type="journal article" date="2020" name="Stud. Mycol.">
        <title>101 Dothideomycetes genomes: A test case for predicting lifestyles and emergence of pathogens.</title>
        <authorList>
            <person name="Haridas S."/>
            <person name="Albert R."/>
            <person name="Binder M."/>
            <person name="Bloem J."/>
            <person name="LaButti K."/>
            <person name="Salamov A."/>
            <person name="Andreopoulos B."/>
            <person name="Baker S."/>
            <person name="Barry K."/>
            <person name="Bills G."/>
            <person name="Bluhm B."/>
            <person name="Cannon C."/>
            <person name="Castanera R."/>
            <person name="Culley D."/>
            <person name="Daum C."/>
            <person name="Ezra D."/>
            <person name="Gonzalez J."/>
            <person name="Henrissat B."/>
            <person name="Kuo A."/>
            <person name="Liang C."/>
            <person name="Lipzen A."/>
            <person name="Lutzoni F."/>
            <person name="Magnuson J."/>
            <person name="Mondo S."/>
            <person name="Nolan M."/>
            <person name="Ohm R."/>
            <person name="Pangilinan J."/>
            <person name="Park H.-J."/>
            <person name="Ramirez L."/>
            <person name="Alfaro M."/>
            <person name="Sun H."/>
            <person name="Tritt A."/>
            <person name="Yoshinaga Y."/>
            <person name="Zwiers L.-H."/>
            <person name="Turgeon B."/>
            <person name="Goodwin S."/>
            <person name="Spatafora J."/>
            <person name="Crous P."/>
            <person name="Grigoriev I."/>
        </authorList>
    </citation>
    <scope>NUCLEOTIDE SEQUENCE [LARGE SCALE GENOMIC DNA]</scope>
    <source>
        <strain evidence="5">CBS 304.66</strain>
    </source>
</reference>
<proteinExistence type="predicted"/>
<dbReference type="Proteomes" id="UP000800093">
    <property type="component" value="Unassembled WGS sequence"/>
</dbReference>
<dbReference type="PANTHER" id="PTHR38790">
    <property type="entry name" value="2EXR DOMAIN-CONTAINING PROTEIN-RELATED"/>
    <property type="match status" value="1"/>
</dbReference>
<dbReference type="InterPro" id="IPR056632">
    <property type="entry name" value="DUF7730"/>
</dbReference>
<accession>A0A9P4MZQ5</accession>
<evidence type="ECO:0000313" key="4">
    <source>
        <dbReference type="EMBL" id="KAF2259738.1"/>
    </source>
</evidence>
<dbReference type="AlphaFoldDB" id="A0A9P4MZQ5"/>
<gene>
    <name evidence="4" type="ORF">CC78DRAFT_620782</name>
</gene>
<feature type="region of interest" description="Disordered" evidence="1">
    <location>
        <begin position="92"/>
        <end position="127"/>
    </location>
</feature>
<feature type="domain" description="DUF7730" evidence="3">
    <location>
        <begin position="138"/>
        <end position="357"/>
    </location>
</feature>
<feature type="compositionally biased region" description="Basic and acidic residues" evidence="1">
    <location>
        <begin position="109"/>
        <end position="127"/>
    </location>
</feature>
<dbReference type="Pfam" id="PF24864">
    <property type="entry name" value="DUF7730"/>
    <property type="match status" value="1"/>
</dbReference>